<gene>
    <name evidence="1" type="primary">pseF</name>
    <name evidence="1" type="ORF">VRS74_08270</name>
</gene>
<dbReference type="InterPro" id="IPR050793">
    <property type="entry name" value="CMP-NeuNAc_synthase"/>
</dbReference>
<protein>
    <submittedName>
        <fullName evidence="1">Pseudaminic acid cytidylyltransferase</fullName>
        <ecNumber evidence="1">2.7.7.81</ecNumber>
    </submittedName>
</protein>
<dbReference type="Gene3D" id="3.90.550.10">
    <property type="entry name" value="Spore Coat Polysaccharide Biosynthesis Protein SpsA, Chain A"/>
    <property type="match status" value="1"/>
</dbReference>
<dbReference type="RefSeq" id="WP_354144782.1">
    <property type="nucleotide sequence ID" value="NZ_JAZDQV010000007.1"/>
</dbReference>
<keyword evidence="1" id="KW-0808">Transferase</keyword>
<sequence length="240" mass="27154">MRLAIIPARGGSKRIARKNIRDFCGRPIIAWSITAAKESKCFDHVVVSTDDDEIADIARQEGAEVPFRRPSELADDLTPTIPVIAQGIEACEAHYGEAAKEVCCLYATAPFVRPTDLKVGFDLLELGKYRYVFPITTYPFPIQRALRRKDSGHVAMFSPENFSKRSQDLEEAWHDAGQFYWGTAQSWREGHPIFRGSVFGIPLPRHRVQDIDTPEDWARAELLFNALSFFKEKSHGSLQD</sequence>
<evidence type="ECO:0000313" key="1">
    <source>
        <dbReference type="EMBL" id="MEE1877675.1"/>
    </source>
</evidence>
<comment type="caution">
    <text evidence="1">The sequence shown here is derived from an EMBL/GenBank/DDBJ whole genome shotgun (WGS) entry which is preliminary data.</text>
</comment>
<name>A0ABU7GFW9_9SPHN</name>
<organism evidence="1 2">
    <name type="scientific">Altererythrobacter litoralis</name>
    <dbReference type="NCBI Taxonomy" id="3113904"/>
    <lineage>
        <taxon>Bacteria</taxon>
        <taxon>Pseudomonadati</taxon>
        <taxon>Pseudomonadota</taxon>
        <taxon>Alphaproteobacteria</taxon>
        <taxon>Sphingomonadales</taxon>
        <taxon>Erythrobacteraceae</taxon>
        <taxon>Altererythrobacter</taxon>
    </lineage>
</organism>
<dbReference type="EMBL" id="JAZDQV010000007">
    <property type="protein sequence ID" value="MEE1877675.1"/>
    <property type="molecule type" value="Genomic_DNA"/>
</dbReference>
<dbReference type="InterPro" id="IPR029044">
    <property type="entry name" value="Nucleotide-diphossugar_trans"/>
</dbReference>
<dbReference type="PANTHER" id="PTHR21485">
    <property type="entry name" value="HAD SUPERFAMILY MEMBERS CMAS AND KDSC"/>
    <property type="match status" value="1"/>
</dbReference>
<dbReference type="InterPro" id="IPR003329">
    <property type="entry name" value="Cytidylyl_trans"/>
</dbReference>
<dbReference type="SUPFAM" id="SSF53448">
    <property type="entry name" value="Nucleotide-diphospho-sugar transferases"/>
    <property type="match status" value="1"/>
</dbReference>
<reference evidence="1 2" key="1">
    <citation type="submission" date="2024-01" db="EMBL/GenBank/DDBJ databases">
        <title>The genome sequence of Erythrobacteraceae sp. strain 1XM1-14.</title>
        <authorList>
            <person name="Liu Y."/>
        </authorList>
    </citation>
    <scope>NUCLEOTIDE SEQUENCE [LARGE SCALE GENOMIC DNA]</scope>
    <source>
        <strain evidence="1 2">1XM1-14</strain>
    </source>
</reference>
<dbReference type="CDD" id="cd02513">
    <property type="entry name" value="CMP-NeuAc_Synthase"/>
    <property type="match status" value="1"/>
</dbReference>
<keyword evidence="2" id="KW-1185">Reference proteome</keyword>
<dbReference type="PANTHER" id="PTHR21485:SF6">
    <property type="entry name" value="N-ACYLNEURAMINATE CYTIDYLYLTRANSFERASE-RELATED"/>
    <property type="match status" value="1"/>
</dbReference>
<dbReference type="Proteomes" id="UP001343492">
    <property type="component" value="Unassembled WGS sequence"/>
</dbReference>
<dbReference type="Pfam" id="PF02348">
    <property type="entry name" value="CTP_transf_3"/>
    <property type="match status" value="1"/>
</dbReference>
<evidence type="ECO:0000313" key="2">
    <source>
        <dbReference type="Proteomes" id="UP001343492"/>
    </source>
</evidence>
<dbReference type="NCBIfam" id="TIGR03584">
    <property type="entry name" value="PseF"/>
    <property type="match status" value="1"/>
</dbReference>
<dbReference type="GO" id="GO:0016779">
    <property type="term" value="F:nucleotidyltransferase activity"/>
    <property type="evidence" value="ECO:0007669"/>
    <property type="project" value="UniProtKB-KW"/>
</dbReference>
<dbReference type="EC" id="2.7.7.81" evidence="1"/>
<proteinExistence type="predicted"/>
<dbReference type="InterPro" id="IPR020039">
    <property type="entry name" value="PseF"/>
</dbReference>
<accession>A0ABU7GFW9</accession>
<keyword evidence="1" id="KW-0548">Nucleotidyltransferase</keyword>